<accession>A0A9W7STK3</accession>
<keyword evidence="2" id="KW-1185">Reference proteome</keyword>
<evidence type="ECO:0000313" key="1">
    <source>
        <dbReference type="EMBL" id="KAH9828656.1"/>
    </source>
</evidence>
<name>A0A9W7STK3_9PEZI</name>
<reference evidence="1 2" key="1">
    <citation type="journal article" date="2018" name="IMA Fungus">
        <title>IMA Genome-F 10: Nine draft genome sequences of Claviceps purpurea s.lat., including C. arundinis, C. humidiphila, and C. cf. spartinae, pseudomolecules for the pitch canker pathogen Fusarium circinatum, draft genome of Davidsoniella eucalypti, Grosmannia galeiformis, Quambalaria eucalypti, and Teratosphaeria destructans.</title>
        <authorList>
            <person name="Wingfield B.D."/>
            <person name="Liu M."/>
            <person name="Nguyen H.D."/>
            <person name="Lane F.A."/>
            <person name="Morgan S.W."/>
            <person name="De Vos L."/>
            <person name="Wilken P.M."/>
            <person name="Duong T.A."/>
            <person name="Aylward J."/>
            <person name="Coetzee M.P."/>
            <person name="Dadej K."/>
            <person name="De Beer Z.W."/>
            <person name="Findlay W."/>
            <person name="Havenga M."/>
            <person name="Kolarik M."/>
            <person name="Menzies J.G."/>
            <person name="Naidoo K."/>
            <person name="Pochopski O."/>
            <person name="Shoukouhi P."/>
            <person name="Santana Q.C."/>
            <person name="Seifert K.A."/>
            <person name="Soal N."/>
            <person name="Steenkamp E.T."/>
            <person name="Tatham C.T."/>
            <person name="van der Nest M.A."/>
            <person name="Wingfield M.J."/>
        </authorList>
    </citation>
    <scope>NUCLEOTIDE SEQUENCE [LARGE SCALE GENOMIC DNA]</scope>
    <source>
        <strain evidence="1">CMW44962</strain>
    </source>
</reference>
<comment type="caution">
    <text evidence="1">The sequence shown here is derived from an EMBL/GenBank/DDBJ whole genome shotgun (WGS) entry which is preliminary data.</text>
</comment>
<dbReference type="Proteomes" id="UP001138500">
    <property type="component" value="Unassembled WGS sequence"/>
</dbReference>
<proteinExistence type="predicted"/>
<protein>
    <submittedName>
        <fullName evidence="1">Uncharacterized protein</fullName>
    </submittedName>
</protein>
<organism evidence="1 2">
    <name type="scientific">Teratosphaeria destructans</name>
    <dbReference type="NCBI Taxonomy" id="418781"/>
    <lineage>
        <taxon>Eukaryota</taxon>
        <taxon>Fungi</taxon>
        <taxon>Dikarya</taxon>
        <taxon>Ascomycota</taxon>
        <taxon>Pezizomycotina</taxon>
        <taxon>Dothideomycetes</taxon>
        <taxon>Dothideomycetidae</taxon>
        <taxon>Mycosphaerellales</taxon>
        <taxon>Teratosphaeriaceae</taxon>
        <taxon>Teratosphaeria</taxon>
    </lineage>
</organism>
<dbReference type="EMBL" id="RIBY02001479">
    <property type="protein sequence ID" value="KAH9828656.1"/>
    <property type="molecule type" value="Genomic_DNA"/>
</dbReference>
<gene>
    <name evidence="1" type="ORF">Tdes44962_MAKER09239</name>
</gene>
<evidence type="ECO:0000313" key="2">
    <source>
        <dbReference type="Proteomes" id="UP001138500"/>
    </source>
</evidence>
<sequence>MLGGRRLVRRRRPHLGGPRARGTLPLHHILPQLGQPDLGVIPRAPVLVADDLVGGLDLVEVVDGESLPGLVLDLVGVTLQDQLPVLGLDGGGAGILGDTEGSIGILRQGKSHD</sequence>
<reference evidence="1 2" key="2">
    <citation type="journal article" date="2021" name="Curr. Genet.">
        <title>Genetic response to nitrogen starvation in the aggressive Eucalyptus foliar pathogen Teratosphaeria destructans.</title>
        <authorList>
            <person name="Havenga M."/>
            <person name="Wingfield B.D."/>
            <person name="Wingfield M.J."/>
            <person name="Dreyer L.L."/>
            <person name="Roets F."/>
            <person name="Aylward J."/>
        </authorList>
    </citation>
    <scope>NUCLEOTIDE SEQUENCE [LARGE SCALE GENOMIC DNA]</scope>
    <source>
        <strain evidence="1">CMW44962</strain>
    </source>
</reference>
<dbReference type="AlphaFoldDB" id="A0A9W7STK3"/>